<gene>
    <name evidence="1" type="ORF">MM415B01269_0022</name>
</gene>
<accession>A0A6M3ISY5</accession>
<name>A0A6M3ISY5_9ZZZZ</name>
<dbReference type="EMBL" id="MT141374">
    <property type="protein sequence ID" value="QJA59552.1"/>
    <property type="molecule type" value="Genomic_DNA"/>
</dbReference>
<evidence type="ECO:0000313" key="1">
    <source>
        <dbReference type="EMBL" id="QJA59552.1"/>
    </source>
</evidence>
<proteinExistence type="predicted"/>
<dbReference type="AlphaFoldDB" id="A0A6M3ISY5"/>
<organism evidence="1">
    <name type="scientific">viral metagenome</name>
    <dbReference type="NCBI Taxonomy" id="1070528"/>
    <lineage>
        <taxon>unclassified sequences</taxon>
        <taxon>metagenomes</taxon>
        <taxon>organismal metagenomes</taxon>
    </lineage>
</organism>
<dbReference type="Pfam" id="PF06074">
    <property type="entry name" value="Portal_Mu"/>
    <property type="match status" value="1"/>
</dbReference>
<dbReference type="InterPro" id="IPR009279">
    <property type="entry name" value="Portal_Mu"/>
</dbReference>
<sequence>MAILQKIRDYFSTNTNKNTTIKELVRHDISVPSTVSSSDSVERVSADELENCYIFDPIVFNSINKIVQTIMSAGYEIKCENESVTKYFKEFLNNVGLVGEETTWEEMLSIIYQNQLIYGRHYIELVYNPAMTRVVDLVTLDPKTMDYARDGANKVVLDFYQRPIGYTQQLPLGIDIDGKGDPVPNTVTLKTQQIFLLPERIAHFKLYTYGNRYDGLGIIEPAYKSIVRRQNIEEAQANSIYARGTYPVIASVGDESHHPTPEMMDNAANKLAEMKHNRYFAFPYWYKINTLEVKQSEVVDNTMKYLRENSSASLGVPIAFAVGSGEATNRATLNNQQKFLEYTLNDISKRTIATIRKQIFMRICNTKKFEDIPQIIWGDIGTDNKDDKAIRLNNYVKNGILTPEEVKNYVIRAEELELQPVKSDEPHELSKPKKVIKNKNI</sequence>
<protein>
    <submittedName>
        <fullName evidence="1">Putative portal protein</fullName>
    </submittedName>
</protein>
<reference evidence="1" key="1">
    <citation type="submission" date="2020-03" db="EMBL/GenBank/DDBJ databases">
        <title>The deep terrestrial virosphere.</title>
        <authorList>
            <person name="Holmfeldt K."/>
            <person name="Nilsson E."/>
            <person name="Simone D."/>
            <person name="Lopez-Fernandez M."/>
            <person name="Wu X."/>
            <person name="de Brujin I."/>
            <person name="Lundin D."/>
            <person name="Andersson A."/>
            <person name="Bertilsson S."/>
            <person name="Dopson M."/>
        </authorList>
    </citation>
    <scope>NUCLEOTIDE SEQUENCE</scope>
    <source>
        <strain evidence="1">MM415B01269</strain>
    </source>
</reference>